<dbReference type="GeneID" id="30998332"/>
<name>A0A1E4RBG3_9ASCO</name>
<dbReference type="SMART" id="SM00384">
    <property type="entry name" value="AT_hook"/>
    <property type="match status" value="5"/>
</dbReference>
<dbReference type="InterPro" id="IPR017956">
    <property type="entry name" value="AT_hook_DNA-bd_motif"/>
</dbReference>
<feature type="compositionally biased region" description="Basic and acidic residues" evidence="1">
    <location>
        <begin position="99"/>
        <end position="108"/>
    </location>
</feature>
<reference evidence="3" key="1">
    <citation type="submission" date="2016-05" db="EMBL/GenBank/DDBJ databases">
        <title>Comparative genomics of biotechnologically important yeasts.</title>
        <authorList>
            <consortium name="DOE Joint Genome Institute"/>
            <person name="Riley R."/>
            <person name="Haridas S."/>
            <person name="Wolfe K.H."/>
            <person name="Lopes M.R."/>
            <person name="Hittinger C.T."/>
            <person name="Goker M."/>
            <person name="Salamov A."/>
            <person name="Wisecaver J."/>
            <person name="Long T.M."/>
            <person name="Aerts A.L."/>
            <person name="Barry K."/>
            <person name="Choi C."/>
            <person name="Clum A."/>
            <person name="Coughlan A.Y."/>
            <person name="Deshpande S."/>
            <person name="Douglass A.P."/>
            <person name="Hanson S.J."/>
            <person name="Klenk H.-P."/>
            <person name="Labutti K."/>
            <person name="Lapidus A."/>
            <person name="Lindquist E."/>
            <person name="Lipzen A."/>
            <person name="Meier-Kolthoff J.P."/>
            <person name="Ohm R.A."/>
            <person name="Otillar R.P."/>
            <person name="Pangilinan J."/>
            <person name="Peng Y."/>
            <person name="Rokas A."/>
            <person name="Rosa C.A."/>
            <person name="Scheuner C."/>
            <person name="Sibirny A.A."/>
            <person name="Slot J.C."/>
            <person name="Stielow J.B."/>
            <person name="Sun H."/>
            <person name="Kurtzman C.P."/>
            <person name="Blackwell M."/>
            <person name="Grigoriev I.V."/>
            <person name="Jeffries T.W."/>
        </authorList>
    </citation>
    <scope>NUCLEOTIDE SEQUENCE [LARGE SCALE GENOMIC DNA]</scope>
    <source>
        <strain evidence="3">NRRL Y-1933</strain>
    </source>
</reference>
<protein>
    <submittedName>
        <fullName evidence="2">Uncharacterized protein</fullName>
    </submittedName>
</protein>
<keyword evidence="3" id="KW-1185">Reference proteome</keyword>
<feature type="region of interest" description="Disordered" evidence="1">
    <location>
        <begin position="1"/>
        <end position="271"/>
    </location>
</feature>
<evidence type="ECO:0000313" key="3">
    <source>
        <dbReference type="Proteomes" id="UP000095085"/>
    </source>
</evidence>
<proteinExistence type="predicted"/>
<feature type="compositionally biased region" description="Polar residues" evidence="1">
    <location>
        <begin position="258"/>
        <end position="271"/>
    </location>
</feature>
<feature type="compositionally biased region" description="Polar residues" evidence="1">
    <location>
        <begin position="203"/>
        <end position="216"/>
    </location>
</feature>
<dbReference type="RefSeq" id="XP_020073643.1">
    <property type="nucleotide sequence ID" value="XM_020223783.1"/>
</dbReference>
<dbReference type="GO" id="GO:0003677">
    <property type="term" value="F:DNA binding"/>
    <property type="evidence" value="ECO:0007669"/>
    <property type="project" value="InterPro"/>
</dbReference>
<feature type="compositionally biased region" description="Polar residues" evidence="1">
    <location>
        <begin position="153"/>
        <end position="166"/>
    </location>
</feature>
<feature type="compositionally biased region" description="Basic residues" evidence="1">
    <location>
        <begin position="217"/>
        <end position="231"/>
    </location>
</feature>
<sequence>MKRLLKDYETKKKKETTKKTNDKRGPDRPKKTGSEPISTSKSASPDALDASTGQPIEKKKRGRPRVNPITPKGPPKKRGRPKTKTDPVVKRPVGRPRTKIVEVKEKRPVGRPKRKVEEVKAVSVSDSSDSDSDASGVTGNSLEIIPTRKRPSENPTQVSTQDSGSETPDEEVSRITPTKRRRLNKPPTSVSPRLELRRVPNLATPSATNSPVISPTKTRRSSRTLVKKAAKRQTNDIKPLAASSLILDSDSDLDQSDPDTNITSRPISQSPTKYIAAFSDDDDDDDEITMLRY</sequence>
<evidence type="ECO:0000256" key="1">
    <source>
        <dbReference type="SAM" id="MobiDB-lite"/>
    </source>
</evidence>
<organism evidence="2 3">
    <name type="scientific">Hyphopichia burtonii NRRL Y-1933</name>
    <dbReference type="NCBI Taxonomy" id="984485"/>
    <lineage>
        <taxon>Eukaryota</taxon>
        <taxon>Fungi</taxon>
        <taxon>Dikarya</taxon>
        <taxon>Ascomycota</taxon>
        <taxon>Saccharomycotina</taxon>
        <taxon>Pichiomycetes</taxon>
        <taxon>Debaryomycetaceae</taxon>
        <taxon>Hyphopichia</taxon>
    </lineage>
</organism>
<feature type="compositionally biased region" description="Basic and acidic residues" evidence="1">
    <location>
        <begin position="1"/>
        <end position="33"/>
    </location>
</feature>
<dbReference type="EMBL" id="KV454564">
    <property type="protein sequence ID" value="ODV64576.1"/>
    <property type="molecule type" value="Genomic_DNA"/>
</dbReference>
<dbReference type="Proteomes" id="UP000095085">
    <property type="component" value="Unassembled WGS sequence"/>
</dbReference>
<gene>
    <name evidence="2" type="ORF">HYPBUDRAFT_8653</name>
</gene>
<evidence type="ECO:0000313" key="2">
    <source>
        <dbReference type="EMBL" id="ODV64576.1"/>
    </source>
</evidence>
<accession>A0A1E4RBG3</accession>
<dbReference type="AlphaFoldDB" id="A0A1E4RBG3"/>
<dbReference type="PRINTS" id="PR00929">
    <property type="entry name" value="ATHOOK"/>
</dbReference>